<dbReference type="AlphaFoldDB" id="A0A1G6SQP8"/>
<dbReference type="STRING" id="686796.SAMN04488104_101839"/>
<dbReference type="OrthoDB" id="9802919at2"/>
<dbReference type="InterPro" id="IPR000223">
    <property type="entry name" value="Pept_S26A_signal_pept_1"/>
</dbReference>
<evidence type="ECO:0000313" key="9">
    <source>
        <dbReference type="EMBL" id="SDD19202.1"/>
    </source>
</evidence>
<keyword evidence="7" id="KW-0472">Membrane</keyword>
<evidence type="ECO:0000256" key="7">
    <source>
        <dbReference type="RuleBase" id="RU362042"/>
    </source>
</evidence>
<evidence type="ECO:0000259" key="8">
    <source>
        <dbReference type="Pfam" id="PF10502"/>
    </source>
</evidence>
<evidence type="ECO:0000256" key="6">
    <source>
        <dbReference type="PIRSR" id="PIRSR600223-1"/>
    </source>
</evidence>
<dbReference type="GO" id="GO:0016020">
    <property type="term" value="C:membrane"/>
    <property type="evidence" value="ECO:0007669"/>
    <property type="project" value="UniProtKB-SubCell"/>
</dbReference>
<accession>A0A1G6SQP8</accession>
<dbReference type="GO" id="GO:0006465">
    <property type="term" value="P:signal peptide processing"/>
    <property type="evidence" value="ECO:0007669"/>
    <property type="project" value="InterPro"/>
</dbReference>
<evidence type="ECO:0000256" key="1">
    <source>
        <dbReference type="ARBA" id="ARBA00000677"/>
    </source>
</evidence>
<dbReference type="InterPro" id="IPR019758">
    <property type="entry name" value="Pept_S26A_signal_pept_1_CS"/>
</dbReference>
<reference evidence="10" key="1">
    <citation type="submission" date="2016-10" db="EMBL/GenBank/DDBJ databases">
        <authorList>
            <person name="Varghese N."/>
            <person name="Submissions S."/>
        </authorList>
    </citation>
    <scope>NUCLEOTIDE SEQUENCE [LARGE SCALE GENOMIC DNA]</scope>
    <source>
        <strain evidence="10">DSM 23095</strain>
    </source>
</reference>
<comment type="subcellular location">
    <subcellularLocation>
        <location evidence="7">Membrane</location>
        <topology evidence="7">Single-pass type II membrane protein</topology>
    </subcellularLocation>
</comment>
<dbReference type="SUPFAM" id="SSF51306">
    <property type="entry name" value="LexA/Signal peptidase"/>
    <property type="match status" value="1"/>
</dbReference>
<dbReference type="Pfam" id="PF10502">
    <property type="entry name" value="Peptidase_S26"/>
    <property type="match status" value="2"/>
</dbReference>
<keyword evidence="5 7" id="KW-0378">Hydrolase</keyword>
<dbReference type="Gene3D" id="2.10.109.10">
    <property type="entry name" value="Umud Fragment, subunit A"/>
    <property type="match status" value="2"/>
</dbReference>
<comment type="similarity">
    <text evidence="2 7">Belongs to the peptidase S26 family.</text>
</comment>
<dbReference type="InterPro" id="IPR036286">
    <property type="entry name" value="LexA/Signal_pep-like_sf"/>
</dbReference>
<keyword evidence="10" id="KW-1185">Reference proteome</keyword>
<dbReference type="EC" id="3.4.21.89" evidence="3 7"/>
<keyword evidence="7" id="KW-0812">Transmembrane</keyword>
<evidence type="ECO:0000256" key="3">
    <source>
        <dbReference type="ARBA" id="ARBA00013208"/>
    </source>
</evidence>
<dbReference type="EMBL" id="FNAC01000018">
    <property type="protein sequence ID" value="SDD19202.1"/>
    <property type="molecule type" value="Genomic_DNA"/>
</dbReference>
<proteinExistence type="inferred from homology"/>
<dbReference type="GO" id="GO:0004252">
    <property type="term" value="F:serine-type endopeptidase activity"/>
    <property type="evidence" value="ECO:0007669"/>
    <property type="project" value="InterPro"/>
</dbReference>
<dbReference type="GO" id="GO:0009003">
    <property type="term" value="F:signal peptidase activity"/>
    <property type="evidence" value="ECO:0007669"/>
    <property type="project" value="UniProtKB-EC"/>
</dbReference>
<name>A0A1G6SQP8_9BACT</name>
<dbReference type="PRINTS" id="PR00727">
    <property type="entry name" value="LEADERPTASE"/>
</dbReference>
<dbReference type="RefSeq" id="WP_087939415.1">
    <property type="nucleotide sequence ID" value="NZ_FNAC01000018.1"/>
</dbReference>
<keyword evidence="7" id="KW-0645">Protease</keyword>
<keyword evidence="7" id="KW-1133">Transmembrane helix</keyword>
<dbReference type="InterPro" id="IPR019533">
    <property type="entry name" value="Peptidase_S26"/>
</dbReference>
<evidence type="ECO:0000256" key="2">
    <source>
        <dbReference type="ARBA" id="ARBA00009370"/>
    </source>
</evidence>
<feature type="active site" evidence="6">
    <location>
        <position position="128"/>
    </location>
</feature>
<feature type="domain" description="Peptidase S26" evidence="8">
    <location>
        <begin position="301"/>
        <end position="337"/>
    </location>
</feature>
<dbReference type="InterPro" id="IPR019757">
    <property type="entry name" value="Pept_S26A_signal_pept_1_Lys-AS"/>
</dbReference>
<feature type="domain" description="Peptidase S26" evidence="8">
    <location>
        <begin position="11"/>
        <end position="153"/>
    </location>
</feature>
<feature type="active site" evidence="6">
    <location>
        <position position="41"/>
    </location>
</feature>
<dbReference type="PANTHER" id="PTHR43390:SF1">
    <property type="entry name" value="CHLOROPLAST PROCESSING PEPTIDASE"/>
    <property type="match status" value="1"/>
</dbReference>
<sequence>MSTKKKKSATREWVDALVFAVVAASLIRWLLLEPFTIPTASMEKSLLVGDFLFVSKMHYGTRIPKTPLQVPLTHQKIWGTELASYSDAIQLPYMRLPGFTSIKRNDVVVFNFPTEFQYPNDLKTNYIKRAVAVPGDVLEIQEGQLKINGEPGYIPEEMQFSYDVVTNRALNSDFFNDYGINPSSYMAFSNDAGYLVWATDQMIERLKSSPVVVAVNKRIMPAGRAEERIFPADGEVGWKAWNRDNYGPLTIPGEGWTIDITADNLMQYGFTIEKYEGHEKVEIRNNELWIDGQKVDSYTFKQNYYFMMGDNRHDSLDSRYWGFVPEDHVVGKAWFLWLSLDQFESMFNKIRWNRFFKGIE</sequence>
<evidence type="ECO:0000256" key="4">
    <source>
        <dbReference type="ARBA" id="ARBA00019232"/>
    </source>
</evidence>
<dbReference type="NCBIfam" id="TIGR02227">
    <property type="entry name" value="sigpep_I_bact"/>
    <property type="match status" value="2"/>
</dbReference>
<organism evidence="9 10">
    <name type="scientific">Algoriphagus faecimaris</name>
    <dbReference type="NCBI Taxonomy" id="686796"/>
    <lineage>
        <taxon>Bacteria</taxon>
        <taxon>Pseudomonadati</taxon>
        <taxon>Bacteroidota</taxon>
        <taxon>Cytophagia</taxon>
        <taxon>Cytophagales</taxon>
        <taxon>Cyclobacteriaceae</taxon>
        <taxon>Algoriphagus</taxon>
    </lineage>
</organism>
<dbReference type="PANTHER" id="PTHR43390">
    <property type="entry name" value="SIGNAL PEPTIDASE I"/>
    <property type="match status" value="1"/>
</dbReference>
<protein>
    <recommendedName>
        <fullName evidence="4 7">Signal peptidase I</fullName>
        <ecNumber evidence="3 7">3.4.21.89</ecNumber>
    </recommendedName>
</protein>
<comment type="catalytic activity">
    <reaction evidence="1 7">
        <text>Cleavage of hydrophobic, N-terminal signal or leader sequences from secreted and periplasmic proteins.</text>
        <dbReference type="EC" id="3.4.21.89"/>
    </reaction>
</comment>
<evidence type="ECO:0000313" key="10">
    <source>
        <dbReference type="Proteomes" id="UP000199060"/>
    </source>
</evidence>
<feature type="transmembrane region" description="Helical" evidence="7">
    <location>
        <begin position="12"/>
        <end position="31"/>
    </location>
</feature>
<evidence type="ECO:0000256" key="5">
    <source>
        <dbReference type="ARBA" id="ARBA00022801"/>
    </source>
</evidence>
<dbReference type="CDD" id="cd06530">
    <property type="entry name" value="S26_SPase_I"/>
    <property type="match status" value="2"/>
</dbReference>
<gene>
    <name evidence="9" type="ORF">SAMN04488104_101839</name>
</gene>
<dbReference type="PROSITE" id="PS00760">
    <property type="entry name" value="SPASE_I_2"/>
    <property type="match status" value="1"/>
</dbReference>
<dbReference type="PROSITE" id="PS00761">
    <property type="entry name" value="SPASE_I_3"/>
    <property type="match status" value="1"/>
</dbReference>
<dbReference type="Proteomes" id="UP000199060">
    <property type="component" value="Unassembled WGS sequence"/>
</dbReference>